<feature type="domain" description="AMP-dependent synthetase/ligase" evidence="1">
    <location>
        <begin position="8"/>
        <end position="107"/>
    </location>
</feature>
<dbReference type="AlphaFoldDB" id="A0A160FJ06"/>
<organism evidence="2 3">
    <name type="scientific">Paraburkholderia phytofirmans OLGA172</name>
    <dbReference type="NCBI Taxonomy" id="1417228"/>
    <lineage>
        <taxon>Bacteria</taxon>
        <taxon>Pseudomonadati</taxon>
        <taxon>Pseudomonadota</taxon>
        <taxon>Betaproteobacteria</taxon>
        <taxon>Burkholderiales</taxon>
        <taxon>Burkholderiaceae</taxon>
        <taxon>Paraburkholderia</taxon>
    </lineage>
</organism>
<dbReference type="Gene3D" id="3.40.50.980">
    <property type="match status" value="1"/>
</dbReference>
<reference evidence="2 3" key="1">
    <citation type="journal article" date="2016" name="Gene">
        <title>PacBio SMRT assembly of a complex multi-replicon genome reveals chlorocatechol degradative operon in a region of genome plasticity.</title>
        <authorList>
            <person name="Ricker N."/>
            <person name="Shen S.Y."/>
            <person name="Goordial J."/>
            <person name="Jin S."/>
            <person name="Fulthorpe R.R."/>
        </authorList>
    </citation>
    <scope>NUCLEOTIDE SEQUENCE [LARGE SCALE GENOMIC DNA]</scope>
    <source>
        <strain evidence="2 3">OLGA172</strain>
    </source>
</reference>
<evidence type="ECO:0000313" key="2">
    <source>
        <dbReference type="EMBL" id="ANB72185.1"/>
    </source>
</evidence>
<keyword evidence="3" id="KW-1185">Reference proteome</keyword>
<dbReference type="Pfam" id="PF00501">
    <property type="entry name" value="AMP-binding"/>
    <property type="match status" value="1"/>
</dbReference>
<protein>
    <recommendedName>
        <fullName evidence="1">AMP-dependent synthetase/ligase domain-containing protein</fullName>
    </recommendedName>
</protein>
<sequence>MAAVIANRVETMPDRDVLTIEGAGARQNEVRTYRHLWGNGQRLAQLMIDQGLRPGEHFALLMANHAKFIEAVVAASITGNVFVPVDPRARGDKLAFMLNNAPTRSFLKRTRFATQPGPAHPVR</sequence>
<gene>
    <name evidence="2" type="ORF">AYM40_07270</name>
</gene>
<accession>A0A160FJ06</accession>
<dbReference type="STRING" id="1804984.AYM40_07270"/>
<dbReference type="KEGG" id="buz:AYM40_07270"/>
<evidence type="ECO:0000313" key="3">
    <source>
        <dbReference type="Proteomes" id="UP000076852"/>
    </source>
</evidence>
<dbReference type="Proteomes" id="UP000076852">
    <property type="component" value="Chromosome 1"/>
</dbReference>
<dbReference type="InterPro" id="IPR000873">
    <property type="entry name" value="AMP-dep_synth/lig_dom"/>
</dbReference>
<dbReference type="SUPFAM" id="SSF56801">
    <property type="entry name" value="Acetyl-CoA synthetase-like"/>
    <property type="match status" value="1"/>
</dbReference>
<dbReference type="EMBL" id="CP014578">
    <property type="protein sequence ID" value="ANB72185.1"/>
    <property type="molecule type" value="Genomic_DNA"/>
</dbReference>
<name>A0A160FJ06_9BURK</name>
<proteinExistence type="predicted"/>
<evidence type="ECO:0000259" key="1">
    <source>
        <dbReference type="Pfam" id="PF00501"/>
    </source>
</evidence>